<dbReference type="EMBL" id="KB644415">
    <property type="protein sequence ID" value="EPS34610.1"/>
    <property type="molecule type" value="Genomic_DNA"/>
</dbReference>
<dbReference type="eggNOG" id="ENOG502SRDU">
    <property type="taxonomic scope" value="Eukaryota"/>
</dbReference>
<evidence type="ECO:0008006" key="4">
    <source>
        <dbReference type="Google" id="ProtNLM"/>
    </source>
</evidence>
<gene>
    <name evidence="2" type="ORF">PDE_09574</name>
</gene>
<organism evidence="2 3">
    <name type="scientific">Penicillium oxalicum (strain 114-2 / CGMCC 5302)</name>
    <name type="common">Penicillium decumbens</name>
    <dbReference type="NCBI Taxonomy" id="933388"/>
    <lineage>
        <taxon>Eukaryota</taxon>
        <taxon>Fungi</taxon>
        <taxon>Dikarya</taxon>
        <taxon>Ascomycota</taxon>
        <taxon>Pezizomycotina</taxon>
        <taxon>Eurotiomycetes</taxon>
        <taxon>Eurotiomycetidae</taxon>
        <taxon>Eurotiales</taxon>
        <taxon>Aspergillaceae</taxon>
        <taxon>Penicillium</taxon>
    </lineage>
</organism>
<protein>
    <recommendedName>
        <fullName evidence="4">Myb-like domain-containing protein</fullName>
    </recommendedName>
</protein>
<proteinExistence type="predicted"/>
<evidence type="ECO:0000313" key="2">
    <source>
        <dbReference type="EMBL" id="EPS34610.1"/>
    </source>
</evidence>
<reference evidence="2 3" key="1">
    <citation type="journal article" date="2013" name="PLoS ONE">
        <title>Genomic and secretomic analyses reveal unique features of the lignocellulolytic enzyme system of Penicillium decumbens.</title>
        <authorList>
            <person name="Liu G."/>
            <person name="Zhang L."/>
            <person name="Wei X."/>
            <person name="Zou G."/>
            <person name="Qin Y."/>
            <person name="Ma L."/>
            <person name="Li J."/>
            <person name="Zheng H."/>
            <person name="Wang S."/>
            <person name="Wang C."/>
            <person name="Xun L."/>
            <person name="Zhao G.-P."/>
            <person name="Zhou Z."/>
            <person name="Qu Y."/>
        </authorList>
    </citation>
    <scope>NUCLEOTIDE SEQUENCE [LARGE SCALE GENOMIC DNA]</scope>
    <source>
        <strain evidence="3">114-2 / CGMCC 5302</strain>
    </source>
</reference>
<feature type="region of interest" description="Disordered" evidence="1">
    <location>
        <begin position="1"/>
        <end position="152"/>
    </location>
</feature>
<feature type="compositionally biased region" description="Pro residues" evidence="1">
    <location>
        <begin position="95"/>
        <end position="115"/>
    </location>
</feature>
<evidence type="ECO:0000313" key="3">
    <source>
        <dbReference type="Proteomes" id="UP000019376"/>
    </source>
</evidence>
<evidence type="ECO:0000256" key="1">
    <source>
        <dbReference type="SAM" id="MobiDB-lite"/>
    </source>
</evidence>
<sequence>MLLPSALSCDVRRSSRFTPNRLFSTPPPPSSSSSDPAYPAGNGLLGTCRALQALLNGSPAPSPRQTSKSQRLQSPLAISQPRRSPRTRKVARPASPRPTPPPTTAASTPPPPPSAPARVPRNSTKRRRAEWDDEDSDADFGRPLSTPKRHRHMPYELPLGLSSTDFYSLHSPPITQSPPSPPRRQLLPGIEEAMARIDPDAALPSIEEPEETTQQTYPSCQAHENQRLVEIVLDRFRLSQQEWDECARQMGRQNGADIQRQWNNLMGAGQIGLRREE</sequence>
<dbReference type="AlphaFoldDB" id="S7ZV37"/>
<dbReference type="OrthoDB" id="5334491at2759"/>
<feature type="compositionally biased region" description="Polar residues" evidence="1">
    <location>
        <begin position="63"/>
        <end position="77"/>
    </location>
</feature>
<accession>S7ZV37</accession>
<keyword evidence="3" id="KW-1185">Reference proteome</keyword>
<name>S7ZV37_PENO1</name>
<dbReference type="Proteomes" id="UP000019376">
    <property type="component" value="Unassembled WGS sequence"/>
</dbReference>
<dbReference type="HOGENOM" id="CLU_049367_0_0_1"/>
<dbReference type="PhylomeDB" id="S7ZV37"/>